<dbReference type="NCBIfam" id="NF002712">
    <property type="entry name" value="PRK02542.1"/>
    <property type="match status" value="1"/>
</dbReference>
<dbReference type="GO" id="GO:0009522">
    <property type="term" value="C:photosystem I"/>
    <property type="evidence" value="ECO:0007669"/>
    <property type="project" value="InterPro"/>
</dbReference>
<dbReference type="GO" id="GO:0015979">
    <property type="term" value="P:photosynthesis"/>
    <property type="evidence" value="ECO:0007669"/>
    <property type="project" value="UniProtKB-UniRule"/>
</dbReference>
<feature type="transmembrane region" description="Helical" evidence="9">
    <location>
        <begin position="36"/>
        <end position="58"/>
    </location>
</feature>
<feature type="transmembrane region" description="Helical" evidence="9">
    <location>
        <begin position="78"/>
        <end position="102"/>
    </location>
</feature>
<keyword evidence="7 9" id="KW-0793">Thylakoid</keyword>
<dbReference type="RefSeq" id="WP_016875963.1">
    <property type="nucleotide sequence ID" value="NZ_AJLN01000094.1"/>
</dbReference>
<evidence type="ECO:0000256" key="5">
    <source>
        <dbReference type="ARBA" id="ARBA00022692"/>
    </source>
</evidence>
<dbReference type="GO" id="GO:0031676">
    <property type="term" value="C:plasma membrane-derived thylakoid membrane"/>
    <property type="evidence" value="ECO:0007669"/>
    <property type="project" value="UniProtKB-SubCell"/>
</dbReference>
<evidence type="ECO:0000256" key="7">
    <source>
        <dbReference type="ARBA" id="ARBA00023078"/>
    </source>
</evidence>
<keyword evidence="6 9" id="KW-1133">Transmembrane helix</keyword>
<evidence type="ECO:0000256" key="6">
    <source>
        <dbReference type="ARBA" id="ARBA00022989"/>
    </source>
</evidence>
<comment type="function">
    <text evidence="1 9">Seems to be required for the assembly of the photosystem I complex.</text>
</comment>
<comment type="caution">
    <text evidence="10">The sequence shown here is derived from an EMBL/GenBank/DDBJ whole genome shotgun (WGS) entry which is preliminary data.</text>
</comment>
<evidence type="ECO:0000256" key="8">
    <source>
        <dbReference type="ARBA" id="ARBA00023136"/>
    </source>
</evidence>
<evidence type="ECO:0000313" key="11">
    <source>
        <dbReference type="Proteomes" id="UP000268857"/>
    </source>
</evidence>
<sequence>MTTSTTINKGEPPNDNGLASQVLHQKVIGSRRFSNYWWATIVTLGATGFLLAGISSYLRVNLLIVTDPTQLVFFPQGLVMGLYGAAGLLLASYLWIVILLDVGGGYNEFNRETGKIKIFRWGFPGKNRRIEIDCNTQDVQSVRAQIKEGLNPVRALYLRVKGRRDIPLTRVGQPMSLTALETQGAELAKFLGVPLEGL</sequence>
<dbReference type="AlphaFoldDB" id="A0A433N4K0"/>
<dbReference type="Proteomes" id="UP000268857">
    <property type="component" value="Unassembled WGS sequence"/>
</dbReference>
<proteinExistence type="inferred from homology"/>
<comment type="similarity">
    <text evidence="3 9">Belongs to the Ycf4 family.</text>
</comment>
<keyword evidence="5 9" id="KW-0812">Transmembrane</keyword>
<name>A0A433N4K0_CHLFR</name>
<protein>
    <recommendedName>
        <fullName evidence="9">Photosystem I assembly protein Ycf4</fullName>
    </recommendedName>
</protein>
<dbReference type="PANTHER" id="PTHR33288">
    <property type="match status" value="1"/>
</dbReference>
<reference evidence="10 11" key="1">
    <citation type="journal article" date="2019" name="Genome Biol. Evol.">
        <title>Day and night: Metabolic profiles and evolutionary relationships of six axenic non-marine cyanobacteria.</title>
        <authorList>
            <person name="Will S.E."/>
            <person name="Henke P."/>
            <person name="Boedeker C."/>
            <person name="Huang S."/>
            <person name="Brinkmann H."/>
            <person name="Rohde M."/>
            <person name="Jarek M."/>
            <person name="Friedl T."/>
            <person name="Seufert S."/>
            <person name="Schumacher M."/>
            <person name="Overmann J."/>
            <person name="Neumann-Schaal M."/>
            <person name="Petersen J."/>
        </authorList>
    </citation>
    <scope>NUCLEOTIDE SEQUENCE [LARGE SCALE GENOMIC DNA]</scope>
    <source>
        <strain evidence="10 11">PCC 6912</strain>
    </source>
</reference>
<evidence type="ECO:0000313" key="10">
    <source>
        <dbReference type="EMBL" id="RUR76242.1"/>
    </source>
</evidence>
<dbReference type="HAMAP" id="MF_00437">
    <property type="entry name" value="Ycf4"/>
    <property type="match status" value="1"/>
</dbReference>
<evidence type="ECO:0000256" key="4">
    <source>
        <dbReference type="ARBA" id="ARBA00022531"/>
    </source>
</evidence>
<dbReference type="Pfam" id="PF02392">
    <property type="entry name" value="Ycf4"/>
    <property type="match status" value="1"/>
</dbReference>
<dbReference type="STRING" id="211165.GCA_000317285_03473"/>
<organism evidence="10 11">
    <name type="scientific">Chlorogloeopsis fritschii PCC 6912</name>
    <dbReference type="NCBI Taxonomy" id="211165"/>
    <lineage>
        <taxon>Bacteria</taxon>
        <taxon>Bacillati</taxon>
        <taxon>Cyanobacteriota</taxon>
        <taxon>Cyanophyceae</taxon>
        <taxon>Nostocales</taxon>
        <taxon>Chlorogloeopsidaceae</taxon>
        <taxon>Chlorogloeopsis</taxon>
    </lineage>
</organism>
<dbReference type="OrthoDB" id="7059574at2"/>
<keyword evidence="8 9" id="KW-0472">Membrane</keyword>
<keyword evidence="11" id="KW-1185">Reference proteome</keyword>
<dbReference type="PANTHER" id="PTHR33288:SF4">
    <property type="entry name" value="PHOTOSYSTEM I ASSEMBLY PROTEIN YCF4"/>
    <property type="match status" value="1"/>
</dbReference>
<evidence type="ECO:0000256" key="1">
    <source>
        <dbReference type="ARBA" id="ARBA00002862"/>
    </source>
</evidence>
<gene>
    <name evidence="9 10" type="primary">ycf4</name>
    <name evidence="10" type="ORF">PCC6912_44140</name>
</gene>
<keyword evidence="4 9" id="KW-0602">Photosynthesis</keyword>
<evidence type="ECO:0000256" key="2">
    <source>
        <dbReference type="ARBA" id="ARBA00004141"/>
    </source>
</evidence>
<dbReference type="InterPro" id="IPR003359">
    <property type="entry name" value="PSI_Ycf4_assembly"/>
</dbReference>
<evidence type="ECO:0000256" key="9">
    <source>
        <dbReference type="HAMAP-Rule" id="MF_00437"/>
    </source>
</evidence>
<accession>A0A433N4K0</accession>
<dbReference type="EMBL" id="RSCJ01000021">
    <property type="protein sequence ID" value="RUR76242.1"/>
    <property type="molecule type" value="Genomic_DNA"/>
</dbReference>
<evidence type="ECO:0000256" key="3">
    <source>
        <dbReference type="ARBA" id="ARBA00008198"/>
    </source>
</evidence>
<comment type="subcellular location">
    <subcellularLocation>
        <location evidence="9">Cellular thylakoid membrane</location>
        <topology evidence="9">Multi-pass membrane protein</topology>
    </subcellularLocation>
    <subcellularLocation>
        <location evidence="2">Membrane</location>
        <topology evidence="2">Multi-pass membrane protein</topology>
    </subcellularLocation>
</comment>